<gene>
    <name evidence="4" type="ORF">Elanor_BL40039</name>
</gene>
<evidence type="ECO:0000259" key="3">
    <source>
        <dbReference type="Pfam" id="PF20155"/>
    </source>
</evidence>
<name>A0A9E7E1K1_9CAUD</name>
<dbReference type="Pfam" id="PF20155">
    <property type="entry name" value="TMP_3"/>
    <property type="match status" value="1"/>
</dbReference>
<protein>
    <submittedName>
        <fullName evidence="4">Tail tape measure protein</fullName>
    </submittedName>
</protein>
<accession>A0A9E7E1K1</accession>
<dbReference type="GO" id="GO:0098003">
    <property type="term" value="P:viral tail assembly"/>
    <property type="evidence" value="ECO:0007669"/>
    <property type="project" value="UniProtKB-KW"/>
</dbReference>
<keyword evidence="5" id="KW-1185">Reference proteome</keyword>
<feature type="domain" description="Tape measure protein N-terminal" evidence="3">
    <location>
        <begin position="66"/>
        <end position="233"/>
    </location>
</feature>
<sequence>MTDVASLAIRVESLQVQQAGTRLKGLASSGGAAERATGGLTSAFTKFLAPLSAVVTVMGTLNKLVGVQREFDVLNSGLVTATGSADKAALAFEALEEFAARTPYGLQQATEGFTKLVNLGLTPSERALESYGNTASAMGKDLMQLVEAVADATTGEFERLKEFGIKAKQQGDQVSLTFRGVTTQIGNNAAEIEKYLMDLGENEFAGAMALRADTLDGALAELGDTWDGLWRSINEMGVGDAIEESVRTAIAALEELTAMVESGQIEALLKSQTVQWASWGSDIETSIAMVTEFIKENFGEWEDEGEGVVQFLINAFTQLPSNLRAMVQILTVEFAAGIDRMVASAEFWRDSMKAIFSDDTVTASFQRYQTRIESIQAARLDSIDTALQERDATVKAADEQIKKAAELRAEYDKNKAAAAAAAKEDRLAQFKVGADGSSKASGGVDKAAESARKAREREFESLRQSLRTEEEAIKESYETRRKIIEANTTAGSDMRTTLMSRLDAERTQQLSELGEYGNSELEQIRQSMLKQEDVVRESYARRIEIIRANMAPESAARAELEAKVGEARDKALADLEKQRQAERDSLYNSLLTEQEMLLQAYERKKGLILASEEVTELERQDLLRRLKKQFDDETDKSEQERMNKQLQSGAALFGGLADLAKGYAGEQSRTYKVLFGISKAFSITQAAMSIATGLAKAQELGWPASLAAMAQVAASGASIISQIQGSNFSGAYDEGGQIPAGKIGLVGEYGPELIKGPASITGRVSTARAMQEAGGQSGGQAPAPQTNLRIINQYDTGHVADFMGSDVGEEIIMNAVRSNATTIRSLAAGG</sequence>
<evidence type="ECO:0000313" key="5">
    <source>
        <dbReference type="Proteomes" id="UP001056585"/>
    </source>
</evidence>
<keyword evidence="2" id="KW-0175">Coiled coil</keyword>
<proteinExistence type="predicted"/>
<keyword evidence="1" id="KW-1188">Viral release from host cell</keyword>
<feature type="coiled-coil region" evidence="2">
    <location>
        <begin position="394"/>
        <end position="424"/>
    </location>
</feature>
<dbReference type="EMBL" id="ON189045">
    <property type="protein sequence ID" value="URA07007.1"/>
    <property type="molecule type" value="Genomic_DNA"/>
</dbReference>
<evidence type="ECO:0000256" key="2">
    <source>
        <dbReference type="SAM" id="Coils"/>
    </source>
</evidence>
<dbReference type="Proteomes" id="UP001056585">
    <property type="component" value="Segment"/>
</dbReference>
<keyword evidence="1" id="KW-1245">Viral tail assembly</keyword>
<dbReference type="InterPro" id="IPR013491">
    <property type="entry name" value="Tape_meas_N"/>
</dbReference>
<evidence type="ECO:0000313" key="4">
    <source>
        <dbReference type="EMBL" id="URA07007.1"/>
    </source>
</evidence>
<reference evidence="4" key="1">
    <citation type="journal article" date="2022" name="Viruses">
        <title>Isolation of novel Xanthomonas phages for the plant pathogens X. translucens and X. campestris.</title>
        <authorList>
            <person name="Erdrich S.H."/>
            <person name="Sharma V."/>
            <person name="Schurr U."/>
            <person name="Arsova B."/>
            <person name="Frunzke J."/>
        </authorList>
    </citation>
    <scope>NUCLEOTIDE SEQUENCE</scope>
</reference>
<evidence type="ECO:0000256" key="1">
    <source>
        <dbReference type="ARBA" id="ARBA00022465"/>
    </source>
</evidence>
<organism evidence="4 5">
    <name type="scientific">Xanthomonas phage Elanor</name>
    <dbReference type="NCBI Taxonomy" id="2939127"/>
    <lineage>
        <taxon>Viruses</taxon>
        <taxon>Duplodnaviria</taxon>
        <taxon>Heunggongvirae</taxon>
        <taxon>Uroviricota</taxon>
        <taxon>Caudoviricetes</taxon>
        <taxon>Mesyanzhinovviridae</taxon>
        <taxon>Bradleyvirinae</taxon>
        <taxon>Elanorvirus</taxon>
        <taxon>Elanorvirus elanor</taxon>
    </lineage>
</organism>